<reference evidence="1 2" key="1">
    <citation type="submission" date="2024-01" db="EMBL/GenBank/DDBJ databases">
        <title>The complete chloroplast genome sequence of Lithospermum erythrorhizon: insights into the phylogenetic relationship among Boraginaceae species and the maternal lineages of purple gromwells.</title>
        <authorList>
            <person name="Okada T."/>
            <person name="Watanabe K."/>
        </authorList>
    </citation>
    <scope>NUCLEOTIDE SEQUENCE [LARGE SCALE GENOMIC DNA]</scope>
</reference>
<comment type="caution">
    <text evidence="1">The sequence shown here is derived from an EMBL/GenBank/DDBJ whole genome shotgun (WGS) entry which is preliminary data.</text>
</comment>
<evidence type="ECO:0000313" key="2">
    <source>
        <dbReference type="Proteomes" id="UP001454036"/>
    </source>
</evidence>
<dbReference type="Proteomes" id="UP001454036">
    <property type="component" value="Unassembled WGS sequence"/>
</dbReference>
<sequence length="88" mass="10266">MPRGTQSVYIYISGRGKDDHLTGEVSVPKETDPKCRIWKAENRIWKAENLPQRSPVMVVKFHDHRNWRKFPTLQNSQRDMGCSKGNLL</sequence>
<dbReference type="EMBL" id="BAABME010001129">
    <property type="protein sequence ID" value="GAA0147743.1"/>
    <property type="molecule type" value="Genomic_DNA"/>
</dbReference>
<accession>A0AAV3P8Y4</accession>
<gene>
    <name evidence="1" type="ORF">LIER_07369</name>
</gene>
<dbReference type="AlphaFoldDB" id="A0AAV3P8Y4"/>
<evidence type="ECO:0000313" key="1">
    <source>
        <dbReference type="EMBL" id="GAA0147743.1"/>
    </source>
</evidence>
<protein>
    <submittedName>
        <fullName evidence="1">Uncharacterized protein</fullName>
    </submittedName>
</protein>
<organism evidence="1 2">
    <name type="scientific">Lithospermum erythrorhizon</name>
    <name type="common">Purple gromwell</name>
    <name type="synonym">Lithospermum officinale var. erythrorhizon</name>
    <dbReference type="NCBI Taxonomy" id="34254"/>
    <lineage>
        <taxon>Eukaryota</taxon>
        <taxon>Viridiplantae</taxon>
        <taxon>Streptophyta</taxon>
        <taxon>Embryophyta</taxon>
        <taxon>Tracheophyta</taxon>
        <taxon>Spermatophyta</taxon>
        <taxon>Magnoliopsida</taxon>
        <taxon>eudicotyledons</taxon>
        <taxon>Gunneridae</taxon>
        <taxon>Pentapetalae</taxon>
        <taxon>asterids</taxon>
        <taxon>lamiids</taxon>
        <taxon>Boraginales</taxon>
        <taxon>Boraginaceae</taxon>
        <taxon>Boraginoideae</taxon>
        <taxon>Lithospermeae</taxon>
        <taxon>Lithospermum</taxon>
    </lineage>
</organism>
<keyword evidence="2" id="KW-1185">Reference proteome</keyword>
<proteinExistence type="predicted"/>
<name>A0AAV3P8Y4_LITER</name>